<comment type="caution">
    <text evidence="2">The sequence shown here is derived from an EMBL/GenBank/DDBJ whole genome shotgun (WGS) entry which is preliminary data.</text>
</comment>
<evidence type="ECO:0000313" key="3">
    <source>
        <dbReference type="Proteomes" id="UP000029857"/>
    </source>
</evidence>
<feature type="domain" description="VTT" evidence="1">
    <location>
        <begin position="40"/>
        <end position="151"/>
    </location>
</feature>
<dbReference type="GO" id="GO:0005886">
    <property type="term" value="C:plasma membrane"/>
    <property type="evidence" value="ECO:0007669"/>
    <property type="project" value="TreeGrafter"/>
</dbReference>
<organism evidence="2 3">
    <name type="scientific">Helicobacter bilis</name>
    <dbReference type="NCBI Taxonomy" id="37372"/>
    <lineage>
        <taxon>Bacteria</taxon>
        <taxon>Pseudomonadati</taxon>
        <taxon>Campylobacterota</taxon>
        <taxon>Epsilonproteobacteria</taxon>
        <taxon>Campylobacterales</taxon>
        <taxon>Helicobacteraceae</taxon>
        <taxon>Helicobacter</taxon>
    </lineage>
</organism>
<accession>A0A4U8U5A9</accession>
<name>A0A4U8U5A9_9HELI</name>
<sequence>MQNEALDILKDYNNLENFGYLILFFYSMGGGYIAILTAAALSSVGTLDLTFSIIVAICGNALGSSLFALFARTQQAEVRRMFGKHRRKIACMYLMIKKYDWGLFIVSKYLHGIRSFVPLAVGISQYNLTKFVFINCIGAVIWGISLGIAGYYASGFLFDIIKMLLAYPYALPAVFVGIFIFIASLLFIKKKIQSSRILQE</sequence>
<dbReference type="InterPro" id="IPR032816">
    <property type="entry name" value="VTT_dom"/>
</dbReference>
<dbReference type="Pfam" id="PF09335">
    <property type="entry name" value="VTT_dom"/>
    <property type="match status" value="1"/>
</dbReference>
<dbReference type="PANTHER" id="PTHR42709">
    <property type="entry name" value="ALKALINE PHOSPHATASE LIKE PROTEIN"/>
    <property type="match status" value="1"/>
</dbReference>
<dbReference type="EMBL" id="JRPJ02000055">
    <property type="protein sequence ID" value="TLE08226.1"/>
    <property type="molecule type" value="Genomic_DNA"/>
</dbReference>
<dbReference type="Proteomes" id="UP000029857">
    <property type="component" value="Unassembled WGS sequence"/>
</dbReference>
<dbReference type="InterPro" id="IPR051311">
    <property type="entry name" value="DedA_domain"/>
</dbReference>
<reference evidence="2 3" key="1">
    <citation type="journal article" date="2014" name="Genome Announc.">
        <title>Draft genome sequences of eight enterohepatic helicobacter species isolated from both laboratory and wild rodents.</title>
        <authorList>
            <person name="Sheh A."/>
            <person name="Shen Z."/>
            <person name="Fox J.G."/>
        </authorList>
    </citation>
    <scope>NUCLEOTIDE SEQUENCE [LARGE SCALE GENOMIC DNA]</scope>
    <source>
        <strain evidence="2 3">ATCC 49320</strain>
    </source>
</reference>
<dbReference type="RefSeq" id="WP_005217577.1">
    <property type="nucleotide sequence ID" value="NZ_CABKOK010000004.1"/>
</dbReference>
<protein>
    <submittedName>
        <fullName evidence="2">DedA family protein</fullName>
    </submittedName>
</protein>
<dbReference type="AlphaFoldDB" id="A0A4U8U5A9"/>
<proteinExistence type="predicted"/>
<evidence type="ECO:0000259" key="1">
    <source>
        <dbReference type="Pfam" id="PF09335"/>
    </source>
</evidence>
<dbReference type="PANTHER" id="PTHR42709:SF2">
    <property type="entry name" value="INNER MEMBRANE PROTEIN YOHD"/>
    <property type="match status" value="1"/>
</dbReference>
<evidence type="ECO:0000313" key="2">
    <source>
        <dbReference type="EMBL" id="TLE08226.1"/>
    </source>
</evidence>
<gene>
    <name evidence="2" type="ORF">LS79_010370</name>
</gene>